<feature type="domain" description="CP-type G" evidence="7">
    <location>
        <begin position="171"/>
        <end position="333"/>
    </location>
</feature>
<dbReference type="GO" id="GO:0005525">
    <property type="term" value="F:GTP binding"/>
    <property type="evidence" value="ECO:0007669"/>
    <property type="project" value="UniProtKB-KW"/>
</dbReference>
<evidence type="ECO:0000313" key="8">
    <source>
        <dbReference type="EMBL" id="OHT08744.1"/>
    </source>
</evidence>
<evidence type="ECO:0000256" key="6">
    <source>
        <dbReference type="SAM" id="MobiDB-lite"/>
    </source>
</evidence>
<dbReference type="Pfam" id="PF08153">
    <property type="entry name" value="NGP1NT"/>
    <property type="match status" value="1"/>
</dbReference>
<name>A0A1J4KCS7_9EUKA</name>
<evidence type="ECO:0000313" key="9">
    <source>
        <dbReference type="Proteomes" id="UP000179807"/>
    </source>
</evidence>
<comment type="similarity">
    <text evidence="5">Belongs to the TRAFAC class YlqF/YawG GTPase family. NOG2 subfamily.</text>
</comment>
<keyword evidence="3 5" id="KW-0342">GTP-binding</keyword>
<evidence type="ECO:0000259" key="7">
    <source>
        <dbReference type="PROSITE" id="PS51721"/>
    </source>
</evidence>
<organism evidence="8 9">
    <name type="scientific">Tritrichomonas foetus</name>
    <dbReference type="NCBI Taxonomy" id="1144522"/>
    <lineage>
        <taxon>Eukaryota</taxon>
        <taxon>Metamonada</taxon>
        <taxon>Parabasalia</taxon>
        <taxon>Tritrichomonadida</taxon>
        <taxon>Tritrichomonadidae</taxon>
        <taxon>Tritrichomonas</taxon>
    </lineage>
</organism>
<evidence type="ECO:0000256" key="4">
    <source>
        <dbReference type="ARBA" id="ARBA00023242"/>
    </source>
</evidence>
<dbReference type="InterPro" id="IPR023179">
    <property type="entry name" value="GTP-bd_ortho_bundle_sf"/>
</dbReference>
<dbReference type="OrthoDB" id="444945at2759"/>
<feature type="compositionally biased region" description="Acidic residues" evidence="6">
    <location>
        <begin position="496"/>
        <end position="507"/>
    </location>
</feature>
<feature type="region of interest" description="Disordered" evidence="6">
    <location>
        <begin position="1"/>
        <end position="51"/>
    </location>
</feature>
<feature type="compositionally biased region" description="Acidic residues" evidence="6">
    <location>
        <begin position="466"/>
        <end position="477"/>
    </location>
</feature>
<dbReference type="InterPro" id="IPR050755">
    <property type="entry name" value="TRAFAC_YlqF/YawG_RiboMat"/>
</dbReference>
<accession>A0A1J4KCS7</accession>
<dbReference type="InterPro" id="IPR006073">
    <property type="entry name" value="GTP-bd"/>
</dbReference>
<dbReference type="GO" id="GO:0005730">
    <property type="term" value="C:nucleolus"/>
    <property type="evidence" value="ECO:0007669"/>
    <property type="project" value="UniProtKB-SubCell"/>
</dbReference>
<sequence>MSTTKPRQPNVPVKTKKTYINRTQAKEKRLKMYNSSGKLSNERPDTKIAPDRRYFGNTRTITQDELSNFRNAFKEVKSDQYQVLLHERKLPKSLVHDEEEKRKYNLLKAESFKDTFGKKAQRRRPEIGAHNLKSLVEKAQEQNENFEIAKTKITTVDANKDVEMGQTKRILGEVYKVIDSSDVIIEVLDARDPLGTRSRKLEEFMAKETPHKHLVFLINKCDLVPKWVVEKAVRRLSRERPTLAFRASTENNAFGTEQLIALLRQFQILHKDRAHLCVGLVGYPNVGKSSVINALRREKVCPVAPVPGETKVWRYVSLTKRIYLIDCPGHVYPEDITDAERILRSVTRTERIDEPEHYIQYIVDRVRPQYLTKTYGIETFDGPDDLLDKIARRHGRLIKGGKPDIHDAAIKLIRDFQRGKIPWFVLVHSKDIENPLQRRVEVKVSHADLRQVVRTVEFDPIDEQEVIDEQEAAEDAEIEKMEAEDNERLPDLAAEAGDEEEDGPADEEAPKKE</sequence>
<comment type="caution">
    <text evidence="8">The sequence shown here is derived from an EMBL/GenBank/DDBJ whole genome shotgun (WGS) entry which is preliminary data.</text>
</comment>
<gene>
    <name evidence="8" type="ORF">TRFO_04861</name>
</gene>
<dbReference type="Gene3D" id="1.10.1580.10">
    <property type="match status" value="1"/>
</dbReference>
<keyword evidence="4 5" id="KW-0539">Nucleus</keyword>
<dbReference type="InterPro" id="IPR012971">
    <property type="entry name" value="NOG2_N_dom"/>
</dbReference>
<proteinExistence type="inferred from homology"/>
<dbReference type="InterPro" id="IPR024929">
    <property type="entry name" value="GNL2_CP_dom"/>
</dbReference>
<protein>
    <recommendedName>
        <fullName evidence="5">Nucleolar GTP-binding protein 2</fullName>
    </recommendedName>
</protein>
<dbReference type="SUPFAM" id="SSF52540">
    <property type="entry name" value="P-loop containing nucleoside triphosphate hydrolases"/>
    <property type="match status" value="1"/>
</dbReference>
<dbReference type="GeneID" id="94826842"/>
<feature type="region of interest" description="Disordered" evidence="6">
    <location>
        <begin position="466"/>
        <end position="513"/>
    </location>
</feature>
<comment type="subcellular location">
    <subcellularLocation>
        <location evidence="1 5">Nucleus</location>
        <location evidence="1 5">Nucleolus</location>
    </subcellularLocation>
</comment>
<dbReference type="InterPro" id="IPR027417">
    <property type="entry name" value="P-loop_NTPase"/>
</dbReference>
<dbReference type="Gene3D" id="3.40.50.300">
    <property type="entry name" value="P-loop containing nucleotide triphosphate hydrolases"/>
    <property type="match status" value="1"/>
</dbReference>
<dbReference type="VEuPathDB" id="TrichDB:TRFO_04861"/>
<dbReference type="AlphaFoldDB" id="A0A1J4KCS7"/>
<dbReference type="FunFam" id="3.40.50.300:FF:000559">
    <property type="entry name" value="Nuclear/nucleolar GTPase 2"/>
    <property type="match status" value="1"/>
</dbReference>
<dbReference type="PANTHER" id="PTHR11089:SF9">
    <property type="entry name" value="NUCLEOLAR GTP-BINDING PROTEIN 2"/>
    <property type="match status" value="1"/>
</dbReference>
<comment type="function">
    <text evidence="5">GTPase that associates with pre-60S ribosomal subunits in the nucleolus and is required for their nuclear export and maturation.</text>
</comment>
<keyword evidence="2 5" id="KW-0547">Nucleotide-binding</keyword>
<dbReference type="Proteomes" id="UP000179807">
    <property type="component" value="Unassembled WGS sequence"/>
</dbReference>
<evidence type="ECO:0000256" key="3">
    <source>
        <dbReference type="ARBA" id="ARBA00023134"/>
    </source>
</evidence>
<dbReference type="PANTHER" id="PTHR11089">
    <property type="entry name" value="GTP-BINDING PROTEIN-RELATED"/>
    <property type="match status" value="1"/>
</dbReference>
<dbReference type="RefSeq" id="XP_068361880.1">
    <property type="nucleotide sequence ID" value="XM_068492138.1"/>
</dbReference>
<evidence type="ECO:0000256" key="5">
    <source>
        <dbReference type="RuleBase" id="RU364023"/>
    </source>
</evidence>
<evidence type="ECO:0000256" key="2">
    <source>
        <dbReference type="ARBA" id="ARBA00022741"/>
    </source>
</evidence>
<feature type="compositionally biased region" description="Basic and acidic residues" evidence="6">
    <location>
        <begin position="40"/>
        <end position="51"/>
    </location>
</feature>
<dbReference type="InterPro" id="IPR030378">
    <property type="entry name" value="G_CP_dom"/>
</dbReference>
<dbReference type="Pfam" id="PF01926">
    <property type="entry name" value="MMR_HSR1"/>
    <property type="match status" value="1"/>
</dbReference>
<keyword evidence="9" id="KW-1185">Reference proteome</keyword>
<evidence type="ECO:0000256" key="1">
    <source>
        <dbReference type="ARBA" id="ARBA00004604"/>
    </source>
</evidence>
<dbReference type="PROSITE" id="PS51721">
    <property type="entry name" value="G_CP"/>
    <property type="match status" value="1"/>
</dbReference>
<reference evidence="8" key="1">
    <citation type="submission" date="2016-10" db="EMBL/GenBank/DDBJ databases">
        <authorList>
            <person name="Benchimol M."/>
            <person name="Almeida L.G."/>
            <person name="Vasconcelos A.T."/>
            <person name="Perreira-Neves A."/>
            <person name="Rosa I.A."/>
            <person name="Tasca T."/>
            <person name="Bogo M.R."/>
            <person name="de Souza W."/>
        </authorList>
    </citation>
    <scope>NUCLEOTIDE SEQUENCE [LARGE SCALE GENOMIC DNA]</scope>
    <source>
        <strain evidence="8">K</strain>
    </source>
</reference>
<feature type="compositionally biased region" description="Basic and acidic residues" evidence="6">
    <location>
        <begin position="478"/>
        <end position="490"/>
    </location>
</feature>
<dbReference type="CDD" id="cd01858">
    <property type="entry name" value="NGP_1"/>
    <property type="match status" value="1"/>
</dbReference>
<dbReference type="EMBL" id="MLAK01000660">
    <property type="protein sequence ID" value="OHT08744.1"/>
    <property type="molecule type" value="Genomic_DNA"/>
</dbReference>